<gene>
    <name evidence="2" type="ORF">ACFMB1_15465</name>
</gene>
<evidence type="ECO:0008006" key="4">
    <source>
        <dbReference type="Google" id="ProtNLM"/>
    </source>
</evidence>
<comment type="caution">
    <text evidence="2">The sequence shown here is derived from an EMBL/GenBank/DDBJ whole genome shotgun (WGS) entry which is preliminary data.</text>
</comment>
<keyword evidence="3" id="KW-1185">Reference proteome</keyword>
<dbReference type="RefSeq" id="WP_379881796.1">
    <property type="nucleotide sequence ID" value="NZ_JBHPON010000002.1"/>
</dbReference>
<sequence>MGALALTGCESGDLARFAPPGIVKYEDLAGDQEVNPAVAARIAERREEKGAGSFPNLSLTPGKGDRPQKKPVSEVAAETDMLVDARTALAEDVASDRAAVEAELGSDLSAEGEALKSRLDADSAAAARERREALTPPETEN</sequence>
<feature type="compositionally biased region" description="Basic and acidic residues" evidence="1">
    <location>
        <begin position="63"/>
        <end position="72"/>
    </location>
</feature>
<feature type="compositionally biased region" description="Basic and acidic residues" evidence="1">
    <location>
        <begin position="113"/>
        <end position="133"/>
    </location>
</feature>
<protein>
    <recommendedName>
        <fullName evidence="4">DUF3035 domain-containing protein</fullName>
    </recommendedName>
</protein>
<accession>A0ABW1L1M1</accession>
<organism evidence="2 3">
    <name type="scientific">Hyphococcus aureus</name>
    <dbReference type="NCBI Taxonomy" id="2666033"/>
    <lineage>
        <taxon>Bacteria</taxon>
        <taxon>Pseudomonadati</taxon>
        <taxon>Pseudomonadota</taxon>
        <taxon>Alphaproteobacteria</taxon>
        <taxon>Parvularculales</taxon>
        <taxon>Parvularculaceae</taxon>
        <taxon>Hyphococcus</taxon>
    </lineage>
</organism>
<dbReference type="Proteomes" id="UP001596116">
    <property type="component" value="Unassembled WGS sequence"/>
</dbReference>
<evidence type="ECO:0000256" key="1">
    <source>
        <dbReference type="SAM" id="MobiDB-lite"/>
    </source>
</evidence>
<proteinExistence type="predicted"/>
<evidence type="ECO:0000313" key="2">
    <source>
        <dbReference type="EMBL" id="MFC6036953.1"/>
    </source>
</evidence>
<feature type="region of interest" description="Disordered" evidence="1">
    <location>
        <begin position="96"/>
        <end position="141"/>
    </location>
</feature>
<dbReference type="EMBL" id="JBHPON010000002">
    <property type="protein sequence ID" value="MFC6036953.1"/>
    <property type="molecule type" value="Genomic_DNA"/>
</dbReference>
<evidence type="ECO:0000313" key="3">
    <source>
        <dbReference type="Proteomes" id="UP001596116"/>
    </source>
</evidence>
<feature type="region of interest" description="Disordered" evidence="1">
    <location>
        <begin position="42"/>
        <end position="75"/>
    </location>
</feature>
<reference evidence="2 3" key="1">
    <citation type="submission" date="2024-09" db="EMBL/GenBank/DDBJ databases">
        <authorList>
            <person name="Zhang Z.-H."/>
        </authorList>
    </citation>
    <scope>NUCLEOTIDE SEQUENCE [LARGE SCALE GENOMIC DNA]</scope>
    <source>
        <strain evidence="2 3">HHTR114</strain>
    </source>
</reference>
<name>A0ABW1L1M1_9PROT</name>